<sequence length="286" mass="32160">MRNHKLLFFSIIIFTFILIISFVQIRGTKADETVYNVDISTTPSEGFLIADNMAPGDKKTSILKVSNNGNLDFNYSVSSRQETGDLVLYNRILLKVSDVEGNLYEGTLNDFLNFALGTIAIGESDTLTFTAELPIETGNELQGKSTNIAFDFSAVGHEEQIPIGDQCYEPPFVNRNFTLHQKSTVPIKFHLRNEYGNLENELLQNVRLEVTGPSGGAGTVNYVFTPKDGTLDFQKVNPPHYHARFSTFDYPVMDDQWYTATVYVDNKEYCEKTFQVLKSGNRSNAE</sequence>
<proteinExistence type="predicted"/>
<feature type="transmembrane region" description="Helical" evidence="1">
    <location>
        <begin position="6"/>
        <end position="25"/>
    </location>
</feature>
<name>A0ABQ3N433_9BACI</name>
<organism evidence="2 3">
    <name type="scientific">Neobacillus kokaensis</name>
    <dbReference type="NCBI Taxonomy" id="2759023"/>
    <lineage>
        <taxon>Bacteria</taxon>
        <taxon>Bacillati</taxon>
        <taxon>Bacillota</taxon>
        <taxon>Bacilli</taxon>
        <taxon>Bacillales</taxon>
        <taxon>Bacillaceae</taxon>
        <taxon>Neobacillus</taxon>
    </lineage>
</organism>
<protein>
    <recommendedName>
        <fullName evidence="4">DUF3324 domain-containing protein</fullName>
    </recommendedName>
</protein>
<keyword evidence="1" id="KW-0472">Membrane</keyword>
<dbReference type="EMBL" id="BNDS01000006">
    <property type="protein sequence ID" value="GHH98292.1"/>
    <property type="molecule type" value="Genomic_DNA"/>
</dbReference>
<evidence type="ECO:0008006" key="4">
    <source>
        <dbReference type="Google" id="ProtNLM"/>
    </source>
</evidence>
<accession>A0ABQ3N433</accession>
<dbReference type="Proteomes" id="UP000637074">
    <property type="component" value="Unassembled WGS sequence"/>
</dbReference>
<keyword evidence="1" id="KW-0812">Transmembrane</keyword>
<keyword evidence="1" id="KW-1133">Transmembrane helix</keyword>
<evidence type="ECO:0000313" key="3">
    <source>
        <dbReference type="Proteomes" id="UP000637074"/>
    </source>
</evidence>
<gene>
    <name evidence="2" type="ORF">AM1BK_18350</name>
</gene>
<reference evidence="2 3" key="1">
    <citation type="journal article" date="2022" name="Int. J. Syst. Evol. Microbiol.">
        <title>Neobacillus kokaensis sp. nov., isolated from soil.</title>
        <authorList>
            <person name="Yuki K."/>
            <person name="Matsubara H."/>
            <person name="Yamaguchi S."/>
        </authorList>
    </citation>
    <scope>NUCLEOTIDE SEQUENCE [LARGE SCALE GENOMIC DNA]</scope>
    <source>
        <strain evidence="2 3">LOB 377</strain>
    </source>
</reference>
<comment type="caution">
    <text evidence="2">The sequence shown here is derived from an EMBL/GenBank/DDBJ whole genome shotgun (WGS) entry which is preliminary data.</text>
</comment>
<evidence type="ECO:0000313" key="2">
    <source>
        <dbReference type="EMBL" id="GHH98292.1"/>
    </source>
</evidence>
<keyword evidence="3" id="KW-1185">Reference proteome</keyword>
<dbReference type="RefSeq" id="WP_191271989.1">
    <property type="nucleotide sequence ID" value="NZ_BNDS01000006.1"/>
</dbReference>
<evidence type="ECO:0000256" key="1">
    <source>
        <dbReference type="SAM" id="Phobius"/>
    </source>
</evidence>